<organism evidence="3 4">
    <name type="scientific">Neolentinus lepideus HHB14362 ss-1</name>
    <dbReference type="NCBI Taxonomy" id="1314782"/>
    <lineage>
        <taxon>Eukaryota</taxon>
        <taxon>Fungi</taxon>
        <taxon>Dikarya</taxon>
        <taxon>Basidiomycota</taxon>
        <taxon>Agaricomycotina</taxon>
        <taxon>Agaricomycetes</taxon>
        <taxon>Gloeophyllales</taxon>
        <taxon>Gloeophyllaceae</taxon>
        <taxon>Neolentinus</taxon>
    </lineage>
</organism>
<evidence type="ECO:0000256" key="1">
    <source>
        <dbReference type="SAM" id="MobiDB-lite"/>
    </source>
</evidence>
<feature type="region of interest" description="Disordered" evidence="1">
    <location>
        <begin position="165"/>
        <end position="189"/>
    </location>
</feature>
<keyword evidence="4" id="KW-1185">Reference proteome</keyword>
<reference evidence="3 4" key="1">
    <citation type="journal article" date="2016" name="Mol. Biol. Evol.">
        <title>Comparative Genomics of Early-Diverging Mushroom-Forming Fungi Provides Insights into the Origins of Lignocellulose Decay Capabilities.</title>
        <authorList>
            <person name="Nagy L.G."/>
            <person name="Riley R."/>
            <person name="Tritt A."/>
            <person name="Adam C."/>
            <person name="Daum C."/>
            <person name="Floudas D."/>
            <person name="Sun H."/>
            <person name="Yadav J.S."/>
            <person name="Pangilinan J."/>
            <person name="Larsson K.H."/>
            <person name="Matsuura K."/>
            <person name="Barry K."/>
            <person name="Labutti K."/>
            <person name="Kuo R."/>
            <person name="Ohm R.A."/>
            <person name="Bhattacharya S.S."/>
            <person name="Shirouzu T."/>
            <person name="Yoshinaga Y."/>
            <person name="Martin F.M."/>
            <person name="Grigoriev I.V."/>
            <person name="Hibbett D.S."/>
        </authorList>
    </citation>
    <scope>NUCLEOTIDE SEQUENCE [LARGE SCALE GENOMIC DNA]</scope>
    <source>
        <strain evidence="3 4">HHB14362 ss-1</strain>
    </source>
</reference>
<name>A0A165V5M7_9AGAM</name>
<feature type="compositionally biased region" description="Basic residues" evidence="1">
    <location>
        <begin position="258"/>
        <end position="269"/>
    </location>
</feature>
<feature type="chain" id="PRO_5007867908" description="Glycopeptide" evidence="2">
    <location>
        <begin position="21"/>
        <end position="275"/>
    </location>
</feature>
<dbReference type="AlphaFoldDB" id="A0A165V5M7"/>
<dbReference type="InterPro" id="IPR037176">
    <property type="entry name" value="Osmotin/thaumatin-like_sf"/>
</dbReference>
<proteinExistence type="predicted"/>
<dbReference type="STRING" id="1314782.A0A165V5M7"/>
<feature type="compositionally biased region" description="Polar residues" evidence="1">
    <location>
        <begin position="243"/>
        <end position="257"/>
    </location>
</feature>
<protein>
    <recommendedName>
        <fullName evidence="5">Glycopeptide</fullName>
    </recommendedName>
</protein>
<feature type="compositionally biased region" description="Low complexity" evidence="1">
    <location>
        <begin position="219"/>
        <end position="242"/>
    </location>
</feature>
<evidence type="ECO:0000256" key="2">
    <source>
        <dbReference type="SAM" id="SignalP"/>
    </source>
</evidence>
<evidence type="ECO:0000313" key="3">
    <source>
        <dbReference type="EMBL" id="KZT29194.1"/>
    </source>
</evidence>
<keyword evidence="2" id="KW-0732">Signal</keyword>
<evidence type="ECO:0008006" key="5">
    <source>
        <dbReference type="Google" id="ProtNLM"/>
    </source>
</evidence>
<dbReference type="Proteomes" id="UP000076761">
    <property type="component" value="Unassembled WGS sequence"/>
</dbReference>
<dbReference type="SUPFAM" id="SSF49870">
    <property type="entry name" value="Osmotin, thaumatin-like protein"/>
    <property type="match status" value="1"/>
</dbReference>
<sequence length="275" mass="27323">MAFTFVSALAALAFAAVANAESHTISFNNQCGKGTPQLIQGGTVLSTGQPYTSNGAFSSGIAYLQTGECGFNGENCALLEMTLNNPTCAGCGSSTDISLITPHALNVPVAFSYQGGCDGQGATCTTGTCKTAFFAPDDTQVQVACQADNVNLLITFCPDASSPPSSKPAATSSAKPAPSPSSVAPVPSSSKVQASSSAAASPASPSVVATSAPAVVAAAPSPSLVASSASAPVAAAPSPSVSGTTPDRGTCQNQSKRNAARAKREHRRRLAEGSF</sequence>
<gene>
    <name evidence="3" type="ORF">NEOLEDRAFT_1145466</name>
</gene>
<dbReference type="EMBL" id="KV425555">
    <property type="protein sequence ID" value="KZT29194.1"/>
    <property type="molecule type" value="Genomic_DNA"/>
</dbReference>
<dbReference type="OrthoDB" id="3342934at2759"/>
<accession>A0A165V5M7</accession>
<dbReference type="InParanoid" id="A0A165V5M7"/>
<feature type="signal peptide" evidence="2">
    <location>
        <begin position="1"/>
        <end position="20"/>
    </location>
</feature>
<feature type="region of interest" description="Disordered" evidence="1">
    <location>
        <begin position="219"/>
        <end position="275"/>
    </location>
</feature>
<evidence type="ECO:0000313" key="4">
    <source>
        <dbReference type="Proteomes" id="UP000076761"/>
    </source>
</evidence>